<feature type="compositionally biased region" description="Polar residues" evidence="1">
    <location>
        <begin position="1"/>
        <end position="17"/>
    </location>
</feature>
<keyword evidence="3" id="KW-1185">Reference proteome</keyword>
<evidence type="ECO:0000313" key="3">
    <source>
        <dbReference type="Proteomes" id="UP000250079"/>
    </source>
</evidence>
<evidence type="ECO:0000256" key="1">
    <source>
        <dbReference type="SAM" id="MobiDB-lite"/>
    </source>
</evidence>
<evidence type="ECO:0000313" key="2">
    <source>
        <dbReference type="EMBL" id="ASJ73995.1"/>
    </source>
</evidence>
<dbReference type="EMBL" id="CP018632">
    <property type="protein sequence ID" value="ASJ73995.1"/>
    <property type="molecule type" value="Genomic_DNA"/>
</dbReference>
<dbReference type="Proteomes" id="UP000250079">
    <property type="component" value="Chromosome"/>
</dbReference>
<feature type="region of interest" description="Disordered" evidence="1">
    <location>
        <begin position="1"/>
        <end position="28"/>
    </location>
</feature>
<name>A0A2Z2NU25_9GAMM</name>
<gene>
    <name evidence="2" type="ORF">IMCC3135_19580</name>
</gene>
<reference evidence="2 3" key="1">
    <citation type="submission" date="2016-12" db="EMBL/GenBank/DDBJ databases">
        <authorList>
            <person name="Song W.-J."/>
            <person name="Kurnit D.M."/>
        </authorList>
    </citation>
    <scope>NUCLEOTIDE SEQUENCE [LARGE SCALE GENOMIC DNA]</scope>
    <source>
        <strain evidence="2 3">IMCC3135</strain>
    </source>
</reference>
<protein>
    <submittedName>
        <fullName evidence="2">Uncharacterized protein</fullName>
    </submittedName>
</protein>
<dbReference type="AlphaFoldDB" id="A0A2Z2NU25"/>
<sequence>MSNNSKKASITSLPTKSPETEPAPVTFADGDLGMIQSILFRTASLEIEQRITALEAANQAQFKALEQRLTEKLQHLTQLDSEKVNQENLSKLLAGLSRDLGPSNS</sequence>
<dbReference type="KEGG" id="gai:IMCC3135_19580"/>
<organism evidence="2 3">
    <name type="scientific">Granulosicoccus antarcticus IMCC3135</name>
    <dbReference type="NCBI Taxonomy" id="1192854"/>
    <lineage>
        <taxon>Bacteria</taxon>
        <taxon>Pseudomonadati</taxon>
        <taxon>Pseudomonadota</taxon>
        <taxon>Gammaproteobacteria</taxon>
        <taxon>Chromatiales</taxon>
        <taxon>Granulosicoccaceae</taxon>
        <taxon>Granulosicoccus</taxon>
    </lineage>
</organism>
<proteinExistence type="predicted"/>
<accession>A0A2Z2NU25</accession>